<feature type="chain" id="PRO_5006626466" description="Putative aliphatic sulfonates-binding protein" evidence="6">
    <location>
        <begin position="33"/>
        <end position="338"/>
    </location>
</feature>
<evidence type="ECO:0000313" key="9">
    <source>
        <dbReference type="Proteomes" id="UP000198802"/>
    </source>
</evidence>
<dbReference type="NCBIfam" id="TIGR01728">
    <property type="entry name" value="SsuA_fam"/>
    <property type="match status" value="1"/>
</dbReference>
<gene>
    <name evidence="8" type="ORF">Ga0074812_117115</name>
</gene>
<reference evidence="9" key="1">
    <citation type="submission" date="2015-11" db="EMBL/GenBank/DDBJ databases">
        <authorList>
            <person name="Varghese N."/>
        </authorList>
    </citation>
    <scope>NUCLEOTIDE SEQUENCE [LARGE SCALE GENOMIC DNA]</scope>
    <source>
        <strain evidence="9">DSM 45899</strain>
    </source>
</reference>
<keyword evidence="3 6" id="KW-0732">Signal</keyword>
<evidence type="ECO:0000256" key="3">
    <source>
        <dbReference type="ARBA" id="ARBA00022729"/>
    </source>
</evidence>
<organism evidence="8 9">
    <name type="scientific">Parafrankia irregularis</name>
    <dbReference type="NCBI Taxonomy" id="795642"/>
    <lineage>
        <taxon>Bacteria</taxon>
        <taxon>Bacillati</taxon>
        <taxon>Actinomycetota</taxon>
        <taxon>Actinomycetes</taxon>
        <taxon>Frankiales</taxon>
        <taxon>Frankiaceae</taxon>
        <taxon>Parafrankia</taxon>
    </lineage>
</organism>
<evidence type="ECO:0000259" key="7">
    <source>
        <dbReference type="SMART" id="SM00062"/>
    </source>
</evidence>
<dbReference type="GO" id="GO:0042626">
    <property type="term" value="F:ATPase-coupled transmembrane transporter activity"/>
    <property type="evidence" value="ECO:0007669"/>
    <property type="project" value="InterPro"/>
</dbReference>
<dbReference type="CDD" id="cd13558">
    <property type="entry name" value="PBP2_SsuA_like_2"/>
    <property type="match status" value="1"/>
</dbReference>
<evidence type="ECO:0000256" key="1">
    <source>
        <dbReference type="ARBA" id="ARBA00010742"/>
    </source>
</evidence>
<dbReference type="PROSITE" id="PS51257">
    <property type="entry name" value="PROKAR_LIPOPROTEIN"/>
    <property type="match status" value="1"/>
</dbReference>
<dbReference type="InterPro" id="IPR001638">
    <property type="entry name" value="Solute-binding_3/MltF_N"/>
</dbReference>
<dbReference type="SUPFAM" id="SSF53850">
    <property type="entry name" value="Periplasmic binding protein-like II"/>
    <property type="match status" value="1"/>
</dbReference>
<evidence type="ECO:0000256" key="2">
    <source>
        <dbReference type="ARBA" id="ARBA00022448"/>
    </source>
</evidence>
<dbReference type="Pfam" id="PF13379">
    <property type="entry name" value="NMT1_2"/>
    <property type="match status" value="1"/>
</dbReference>
<dbReference type="Gene3D" id="3.40.190.10">
    <property type="entry name" value="Periplasmic binding protein-like II"/>
    <property type="match status" value="2"/>
</dbReference>
<evidence type="ECO:0000313" key="8">
    <source>
        <dbReference type="EMBL" id="CUU58206.1"/>
    </source>
</evidence>
<dbReference type="FunFam" id="3.40.190.10:FF:000050">
    <property type="entry name" value="Sulfonate ABC transporter substrate-binding protein"/>
    <property type="match status" value="1"/>
</dbReference>
<dbReference type="InterPro" id="IPR010067">
    <property type="entry name" value="ABC_SsuA_sub-bd"/>
</dbReference>
<accession>A0A0S4QSZ9</accession>
<evidence type="ECO:0000256" key="6">
    <source>
        <dbReference type="SAM" id="SignalP"/>
    </source>
</evidence>
<dbReference type="GO" id="GO:0016020">
    <property type="term" value="C:membrane"/>
    <property type="evidence" value="ECO:0007669"/>
    <property type="project" value="InterPro"/>
</dbReference>
<evidence type="ECO:0000256" key="5">
    <source>
        <dbReference type="ARBA" id="ARBA00070228"/>
    </source>
</evidence>
<keyword evidence="2" id="KW-0813">Transport</keyword>
<dbReference type="PANTHER" id="PTHR30024:SF48">
    <property type="entry name" value="ABC TRANSPORTER SUBSTRATE-BINDING PROTEIN"/>
    <property type="match status" value="1"/>
</dbReference>
<comment type="function">
    <text evidence="4">Part of a binding-protein-dependent transport system for aliphatic sulfonates. Putative binding protein.</text>
</comment>
<keyword evidence="9" id="KW-1185">Reference proteome</keyword>
<dbReference type="PANTHER" id="PTHR30024">
    <property type="entry name" value="ALIPHATIC SULFONATES-BINDING PROTEIN-RELATED"/>
    <property type="match status" value="1"/>
</dbReference>
<feature type="signal peptide" evidence="6">
    <location>
        <begin position="1"/>
        <end position="32"/>
    </location>
</feature>
<dbReference type="EMBL" id="FAOZ01000017">
    <property type="protein sequence ID" value="CUU58206.1"/>
    <property type="molecule type" value="Genomic_DNA"/>
</dbReference>
<dbReference type="RefSeq" id="WP_091280937.1">
    <property type="nucleotide sequence ID" value="NZ_FAOZ01000017.1"/>
</dbReference>
<sequence>MLRVFRLLGSRLRVGVAALVAVVAVVAVTACGSDSDDAPAATTADGRPDLSRVTLRVADQVGQLKALLEASGVLADVPYKIEWSDFSAAAPLLQALRAGAADIGQAGDAPILNALGAGAPLKVVGAARTSPKGVAILVPKDSPIRTVADLRGRTVSPSTEGSIGHYLLLGALKEAGLTPDDLTISFLAPPAASAAFDARQIDAWVTWDPYVALAERKGARIVRDGEGINSGLGFVVATEDAVENAGTKAAIADFLTRQRNAFIWSNQHQGEFSKIFASLTKLPEPVALDVLKRRQWSAPPIDDQIVSQFQKSADVYAEAGVLEKKLDVKPFFVRSLTS</sequence>
<dbReference type="Proteomes" id="UP000198802">
    <property type="component" value="Unassembled WGS sequence"/>
</dbReference>
<comment type="similarity">
    <text evidence="1">Belongs to the bacterial solute-binding protein SsuA/TauA family.</text>
</comment>
<evidence type="ECO:0000256" key="4">
    <source>
        <dbReference type="ARBA" id="ARBA00055538"/>
    </source>
</evidence>
<dbReference type="SMART" id="SM00062">
    <property type="entry name" value="PBPb"/>
    <property type="match status" value="1"/>
</dbReference>
<proteinExistence type="inferred from homology"/>
<name>A0A0S4QSZ9_9ACTN</name>
<dbReference type="AlphaFoldDB" id="A0A0S4QSZ9"/>
<protein>
    <recommendedName>
        <fullName evidence="5">Putative aliphatic sulfonates-binding protein</fullName>
    </recommendedName>
</protein>
<feature type="domain" description="Solute-binding protein family 3/N-terminal" evidence="7">
    <location>
        <begin position="54"/>
        <end position="272"/>
    </location>
</feature>